<comment type="caution">
    <text evidence="2">The sequence shown here is derived from an EMBL/GenBank/DDBJ whole genome shotgun (WGS) entry which is preliminary data.</text>
</comment>
<keyword evidence="1" id="KW-0472">Membrane</keyword>
<reference evidence="2 3" key="1">
    <citation type="submission" date="2022-06" db="EMBL/GenBank/DDBJ databases">
        <title>Fructobacillus taiwanensis sp. nov., isolated from the honeybee.</title>
        <authorList>
            <person name="Chen Y.-S."/>
            <person name="Wang L.-T."/>
            <person name="Lee Y.-S."/>
            <person name="Chang Y.-C."/>
            <person name="Wu H.-C."/>
            <person name="Liao C.-Y."/>
            <person name="Chen W.-H."/>
            <person name="Deng J.-N."/>
            <person name="Wang Y.-H."/>
        </authorList>
    </citation>
    <scope>NUCLEOTIDE SEQUENCE [LARGE SCALE GENOMIC DNA]</scope>
    <source>
        <strain evidence="2 3">W13</strain>
    </source>
</reference>
<dbReference type="Proteomes" id="UP001523234">
    <property type="component" value="Unassembled WGS sequence"/>
</dbReference>
<feature type="transmembrane region" description="Helical" evidence="1">
    <location>
        <begin position="12"/>
        <end position="30"/>
    </location>
</feature>
<evidence type="ECO:0000313" key="3">
    <source>
        <dbReference type="Proteomes" id="UP001523234"/>
    </source>
</evidence>
<keyword evidence="1" id="KW-1133">Transmembrane helix</keyword>
<proteinExistence type="predicted"/>
<dbReference type="EMBL" id="JAMWYK010000002">
    <property type="protein sequence ID" value="MCO0832092.1"/>
    <property type="molecule type" value="Genomic_DNA"/>
</dbReference>
<feature type="transmembrane region" description="Helical" evidence="1">
    <location>
        <begin position="36"/>
        <end position="54"/>
    </location>
</feature>
<evidence type="ECO:0000313" key="2">
    <source>
        <dbReference type="EMBL" id="MCO0832092.1"/>
    </source>
</evidence>
<protein>
    <submittedName>
        <fullName evidence="2">Uncharacterized protein</fullName>
    </submittedName>
</protein>
<name>A0ABT0ZQ22_9LACO</name>
<accession>A0ABT0ZQ22</accession>
<keyword evidence="1" id="KW-0812">Transmembrane</keyword>
<dbReference type="RefSeq" id="WP_252442911.1">
    <property type="nucleotide sequence ID" value="NZ_JAMWYK010000002.1"/>
</dbReference>
<sequence length="60" mass="6790">MKERMKAQLLPNLVGSVVFFLVIHFAFGQGELVKDLIETVIFFGLMTVSSLVFNKKSKKD</sequence>
<evidence type="ECO:0000256" key="1">
    <source>
        <dbReference type="SAM" id="Phobius"/>
    </source>
</evidence>
<keyword evidence="3" id="KW-1185">Reference proteome</keyword>
<gene>
    <name evidence="2" type="ORF">NFX39_03175</name>
</gene>
<organism evidence="2 3">
    <name type="scientific">Fructobacillus apis</name>
    <dbReference type="NCBI Taxonomy" id="2935017"/>
    <lineage>
        <taxon>Bacteria</taxon>
        <taxon>Bacillati</taxon>
        <taxon>Bacillota</taxon>
        <taxon>Bacilli</taxon>
        <taxon>Lactobacillales</taxon>
        <taxon>Lactobacillaceae</taxon>
        <taxon>Fructobacillus</taxon>
    </lineage>
</organism>